<keyword evidence="3" id="KW-1185">Reference proteome</keyword>
<dbReference type="InterPro" id="IPR016195">
    <property type="entry name" value="Pol/histidinol_Pase-like"/>
</dbReference>
<dbReference type="SMART" id="SM00481">
    <property type="entry name" value="POLIIIAc"/>
    <property type="match status" value="1"/>
</dbReference>
<dbReference type="Gene3D" id="1.10.150.650">
    <property type="match status" value="1"/>
</dbReference>
<gene>
    <name evidence="2" type="ORF">N7Z68_11430</name>
</gene>
<dbReference type="InterPro" id="IPR052018">
    <property type="entry name" value="PHP_domain"/>
</dbReference>
<dbReference type="InterPro" id="IPR003141">
    <property type="entry name" value="Pol/His_phosphatase_N"/>
</dbReference>
<dbReference type="Pfam" id="PF02811">
    <property type="entry name" value="PHP"/>
    <property type="match status" value="1"/>
</dbReference>
<accession>A0ABT5VEV2</accession>
<sequence>MKIDLHMHSTHSDGELQPAELVREAYQQGVSIMSITDHDEISAYGAATALADELGIKLIPGIEMNTDGPQGELHILGYGLAVNHPQLHEYIHWRQEKRKVWSQRIVNRLNQLGYAISWDACWKRANQHVIVRTHIADELVERGYFASSKEAFQSLLAKGKQAFVNREGFTANEAIELIQKCGGKAFIAHPGIYTWNWQLDELVEAGLDGVEVYYSKHSLQDTTYWLQQAKSYGLSISVGSDFHGKSSRNPYPIGSVPFNFAKEIDWLNEFVKTEV</sequence>
<organism evidence="2 3">
    <name type="scientific">Alkalihalobacterium chitinilyticum</name>
    <dbReference type="NCBI Taxonomy" id="2980103"/>
    <lineage>
        <taxon>Bacteria</taxon>
        <taxon>Bacillati</taxon>
        <taxon>Bacillota</taxon>
        <taxon>Bacilli</taxon>
        <taxon>Bacillales</taxon>
        <taxon>Bacillaceae</taxon>
        <taxon>Alkalihalobacterium</taxon>
    </lineage>
</organism>
<proteinExistence type="predicted"/>
<dbReference type="PANTHER" id="PTHR42924">
    <property type="entry name" value="EXONUCLEASE"/>
    <property type="match status" value="1"/>
</dbReference>
<evidence type="ECO:0000313" key="3">
    <source>
        <dbReference type="Proteomes" id="UP001148125"/>
    </source>
</evidence>
<dbReference type="InterPro" id="IPR004013">
    <property type="entry name" value="PHP_dom"/>
</dbReference>
<dbReference type="SUPFAM" id="SSF89550">
    <property type="entry name" value="PHP domain-like"/>
    <property type="match status" value="1"/>
</dbReference>
<dbReference type="RefSeq" id="WP_275118610.1">
    <property type="nucleotide sequence ID" value="NZ_JAOTPO010000007.1"/>
</dbReference>
<dbReference type="EMBL" id="JAOTPO010000007">
    <property type="protein sequence ID" value="MDE5413992.1"/>
    <property type="molecule type" value="Genomic_DNA"/>
</dbReference>
<protein>
    <submittedName>
        <fullName evidence="2">PHP domain-containing protein</fullName>
    </submittedName>
</protein>
<evidence type="ECO:0000259" key="1">
    <source>
        <dbReference type="SMART" id="SM00481"/>
    </source>
</evidence>
<dbReference type="PANTHER" id="PTHR42924:SF3">
    <property type="entry name" value="POLYMERASE_HISTIDINOL PHOSPHATASE N-TERMINAL DOMAIN-CONTAINING PROTEIN"/>
    <property type="match status" value="1"/>
</dbReference>
<feature type="domain" description="Polymerase/histidinol phosphatase N-terminal" evidence="1">
    <location>
        <begin position="3"/>
        <end position="68"/>
    </location>
</feature>
<dbReference type="Gene3D" id="3.20.20.140">
    <property type="entry name" value="Metal-dependent hydrolases"/>
    <property type="match status" value="1"/>
</dbReference>
<comment type="caution">
    <text evidence="2">The sequence shown here is derived from an EMBL/GenBank/DDBJ whole genome shotgun (WGS) entry which is preliminary data.</text>
</comment>
<evidence type="ECO:0000313" key="2">
    <source>
        <dbReference type="EMBL" id="MDE5413992.1"/>
    </source>
</evidence>
<dbReference type="Proteomes" id="UP001148125">
    <property type="component" value="Unassembled WGS sequence"/>
</dbReference>
<dbReference type="CDD" id="cd07438">
    <property type="entry name" value="PHP_HisPPase_AMP"/>
    <property type="match status" value="1"/>
</dbReference>
<reference evidence="2" key="1">
    <citation type="submission" date="2024-05" db="EMBL/GenBank/DDBJ databases">
        <title>Alkalihalobacillus sp. strain MEB203 novel alkaliphilic bacterium from Lonar Lake, India.</title>
        <authorList>
            <person name="Joshi A."/>
            <person name="Thite S."/>
            <person name="Mengade P."/>
        </authorList>
    </citation>
    <scope>NUCLEOTIDE SEQUENCE</scope>
    <source>
        <strain evidence="2">MEB 203</strain>
    </source>
</reference>
<name>A0ABT5VEV2_9BACI</name>